<gene>
    <name evidence="1" type="ORF">CAPSK01_004137</name>
</gene>
<dbReference type="Proteomes" id="UP000019812">
    <property type="component" value="Unassembled WGS sequence"/>
</dbReference>
<dbReference type="STRING" id="1457154.CAPSK01_004137"/>
<comment type="caution">
    <text evidence="1">The sequence shown here is derived from an EMBL/GenBank/DDBJ whole genome shotgun (WGS) entry which is preliminary data.</text>
</comment>
<dbReference type="RefSeq" id="WP_034929904.1">
    <property type="nucleotide sequence ID" value="NZ_JDSS02000041.1"/>
</dbReference>
<evidence type="ECO:0000313" key="2">
    <source>
        <dbReference type="Proteomes" id="UP000019812"/>
    </source>
</evidence>
<accession>A0A084XVX2</accession>
<evidence type="ECO:0000313" key="1">
    <source>
        <dbReference type="EMBL" id="KFB66616.1"/>
    </source>
</evidence>
<protein>
    <submittedName>
        <fullName evidence="1">Uncharacterized protein</fullName>
    </submittedName>
</protein>
<reference evidence="1 2" key="1">
    <citation type="submission" date="2014-07" db="EMBL/GenBank/DDBJ databases">
        <title>Expanding our view of genomic diversity in Candidatus Accumulibacter clades.</title>
        <authorList>
            <person name="Skennerton C.T."/>
            <person name="Barr J.J."/>
            <person name="Slater F.R."/>
            <person name="Bond P.L."/>
            <person name="Tyson G.W."/>
        </authorList>
    </citation>
    <scope>NUCLEOTIDE SEQUENCE [LARGE SCALE GENOMIC DNA]</scope>
    <source>
        <strain evidence="2">SK-01</strain>
    </source>
</reference>
<organism evidence="1 2">
    <name type="scientific">Candidatus Accumulibacter vicinus</name>
    <dbReference type="NCBI Taxonomy" id="2954382"/>
    <lineage>
        <taxon>Bacteria</taxon>
        <taxon>Pseudomonadati</taxon>
        <taxon>Pseudomonadota</taxon>
        <taxon>Betaproteobacteria</taxon>
        <taxon>Candidatus Accumulibacter</taxon>
    </lineage>
</organism>
<dbReference type="AlphaFoldDB" id="A0A084XVX2"/>
<sequence>MNDEDTLRPEYPADLIKSGERGKYARRYREGTNLILIEADLQRLFPDSEAVNRALRTYAEEHHMTPP</sequence>
<dbReference type="EMBL" id="JDSS02000041">
    <property type="protein sequence ID" value="KFB66616.1"/>
    <property type="molecule type" value="Genomic_DNA"/>
</dbReference>
<name>A0A084XVX2_9PROT</name>
<proteinExistence type="predicted"/>